<protein>
    <recommendedName>
        <fullName evidence="3">SLH domain-containing protein</fullName>
    </recommendedName>
</protein>
<dbReference type="PROSITE" id="PS51272">
    <property type="entry name" value="SLH"/>
    <property type="match status" value="3"/>
</dbReference>
<dbReference type="Gene3D" id="2.60.40.1190">
    <property type="match status" value="1"/>
</dbReference>
<feature type="signal peptide" evidence="2">
    <location>
        <begin position="1"/>
        <end position="27"/>
    </location>
</feature>
<feature type="domain" description="SLH" evidence="3">
    <location>
        <begin position="1597"/>
        <end position="1652"/>
    </location>
</feature>
<dbReference type="PANTHER" id="PTHR43308">
    <property type="entry name" value="OUTER MEMBRANE PROTEIN ALPHA-RELATED"/>
    <property type="match status" value="1"/>
</dbReference>
<evidence type="ECO:0000313" key="4">
    <source>
        <dbReference type="EMBL" id="MBP2111208.1"/>
    </source>
</evidence>
<dbReference type="Gene3D" id="2.160.20.10">
    <property type="entry name" value="Single-stranded right-handed beta-helix, Pectin lyase-like"/>
    <property type="match status" value="1"/>
</dbReference>
<feature type="domain" description="SLH" evidence="3">
    <location>
        <begin position="1531"/>
        <end position="1594"/>
    </location>
</feature>
<accession>A0ABS4NMG2</accession>
<dbReference type="InterPro" id="IPR011050">
    <property type="entry name" value="Pectin_lyase_fold/virulence"/>
</dbReference>
<feature type="compositionally biased region" description="Low complexity" evidence="1">
    <location>
        <begin position="1241"/>
        <end position="1264"/>
    </location>
</feature>
<reference evidence="4 5" key="1">
    <citation type="submission" date="2021-03" db="EMBL/GenBank/DDBJ databases">
        <title>Genomic Encyclopedia of Type Strains, Phase IV (KMG-IV): sequencing the most valuable type-strain genomes for metagenomic binning, comparative biology and taxonomic classification.</title>
        <authorList>
            <person name="Goeker M."/>
        </authorList>
    </citation>
    <scope>NUCLEOTIDE SEQUENCE [LARGE SCALE GENOMIC DNA]</scope>
    <source>
        <strain evidence="4 5">DSM 101953</strain>
    </source>
</reference>
<dbReference type="SUPFAM" id="SSF51126">
    <property type="entry name" value="Pectin lyase-like"/>
    <property type="match status" value="1"/>
</dbReference>
<dbReference type="InterPro" id="IPR010502">
    <property type="entry name" value="Carb-bd_dom_fam9"/>
</dbReference>
<comment type="caution">
    <text evidence="4">The sequence shown here is derived from an EMBL/GenBank/DDBJ whole genome shotgun (WGS) entry which is preliminary data.</text>
</comment>
<evidence type="ECO:0000313" key="5">
    <source>
        <dbReference type="Proteomes" id="UP000773462"/>
    </source>
</evidence>
<name>A0ABS4NMG2_9BACL</name>
<evidence type="ECO:0000256" key="1">
    <source>
        <dbReference type="SAM" id="MobiDB-lite"/>
    </source>
</evidence>
<keyword evidence="5" id="KW-1185">Reference proteome</keyword>
<dbReference type="InterPro" id="IPR001119">
    <property type="entry name" value="SLH_dom"/>
</dbReference>
<feature type="chain" id="PRO_5045992656" description="SLH domain-containing protein" evidence="2">
    <location>
        <begin position="28"/>
        <end position="1652"/>
    </location>
</feature>
<sequence length="1652" mass="175946">MLKKLTITILALVMICTAMLPAMGVSAHTEETVTNEFSALPAAELRSENWVIDSSNPQFFSGDADRMVRTSMDAGYAVYPMTGIQSFSLQTYYFSGSTAVVKFYGSEDAADWTELPAVNDSPAATGSGWYGTMYTPSGALPDGVNYLKIEVSGDLDTWMTQLGSLKLSNVSTAPLTVTDELDDVSQLSSYSDNWTMDTSNPDYFGGDASRAVRTAESAEFIVYHLHNLQSFKARLHSFAGSSGSIRFYGSADASAWAELPAVQDAPQSTGDGAWTGSNYTPAAVIPPGIHYLKIELSDDSAPWQMQLGSVSLSNRVQGGGGSSGGDGDYYVDALTGSDSNDGRTPETAWKTFTIVNQTTFEAGDRILLKKGGIWNEQLYPKGSGTDEKLITIGAYGTGSKPVINGGGMAGGAIYLRNASNWMIRDLEVTNYASERGTVYREGIMVENANGGILRNIHIKDNYVHDVSSSFRYPTVSGAEGGPHAFGGISVYVGGTTGTDKFDGVWIEGNTVERIGRTGIVVWDQRFNGTDYATVNVTIRGNYVKQADSDGILTFGVNGGLIEHNIAEEGGNYSEEGEFNGSAAIWPTRGRNNVVQFNESFNTNKPEGDGQGFNLDIDTIDSVVQYNYSHGNKGGFMLFVDARLTPGVLTGSSNNVVRYNISQNDLTHTFNFAGGVTPDTQIYNNTIYIGAGQNTRIIDHEWDDGGNINAPYSFKNNLVYNLGQGGYNLPGVNGTFDHNLLYGNHPASEPENANSITANPLLVAQGSGGTGWITVDGYKLRDNSPALGTGAVIADNGGLDYWGNAVSADAPPNIGAYNGPGLDSATLPEAPIDDLRLYYEGLKIVPHIKDGSGGGISLQLQFTNSSAADPLVIKKITWSIGEGKEQITGSESKLSGIAPGSKFPYSIPLPGFSEGVKYPLELTVDLEGYEDVHVKRNIDINRMPNQSDTGRPALIDLADGTPLLTDYNGVDDLSGTAQLRWDKDQLYLTADIRDDVFTHKASGINIWQNDSIQFSLAPGVPGDSQSWYEYGISQTPEGPQIYRWLSMKGAATGVLTTGTLKVTRDEQNKVTSYALALPWSEVSPVRPAAGEVLSFSMLVNDNDGAGRKGYIEWGSGIGGVKDPTLFRTFQLMNTGGEEEPELSSNADLSRLSIDGTDITGFGQDKLNYTINLPFSKTEVNVTGTPAHAGATVTVTGGSGLQVGDNRIDIKVTAADGTTSKTYTVNAVRSGDNAGTDTPEPTPGSNNGNNNGNSNNNSGGSNEGTPGTVGGEIITHSPGLLQLQAEPGADGIIHAQLRDGEIRQAMDGVQSGALVLKLAAENAMTQGSAFQLPVKELKDHVTSLTIQAGGVTLTIPVASLVDSIPEGSRQLALSVHVANASQQPADMNKKWTTDSVHRISLAVDGQQIERLRRSASMKVSVAYELKPGEAQHQAIAYSITGGGQTEVIKNSKYVAGAGGITFTTPNFGLYGTANAGVHFSDTDSSNSIILEALAARGLVRGTGEGKYEPDRQITRAEFIQLLVSALELQGGNNQGKFKDVTPGAWYYQAVTTAQALGVVNGRSEDFFGAMEPVTRQEIAVMLFRAMRLNGPQPEASSPAASFTDHKQIGAYALEAVNYLRQTGIIKGYGDGTYKPQGLTTREEAAAVIYRIMGL</sequence>
<dbReference type="PANTHER" id="PTHR43308:SF1">
    <property type="entry name" value="OUTER MEMBRANE PROTEIN ALPHA"/>
    <property type="match status" value="1"/>
</dbReference>
<gene>
    <name evidence="4" type="ORF">J2Z70_001349</name>
</gene>
<dbReference type="Pfam" id="PF06452">
    <property type="entry name" value="CBM9_1"/>
    <property type="match status" value="1"/>
</dbReference>
<dbReference type="InterPro" id="IPR025883">
    <property type="entry name" value="Cadherin-like_domain"/>
</dbReference>
<evidence type="ECO:0000259" key="3">
    <source>
        <dbReference type="PROSITE" id="PS51272"/>
    </source>
</evidence>
<proteinExistence type="predicted"/>
<dbReference type="InterPro" id="IPR006626">
    <property type="entry name" value="PbH1"/>
</dbReference>
<dbReference type="InterPro" id="IPR012334">
    <property type="entry name" value="Pectin_lyas_fold"/>
</dbReference>
<dbReference type="EMBL" id="JAGGLV010000003">
    <property type="protein sequence ID" value="MBP2111208.1"/>
    <property type="molecule type" value="Genomic_DNA"/>
</dbReference>
<dbReference type="SUPFAM" id="SSF49344">
    <property type="entry name" value="CBD9-like"/>
    <property type="match status" value="1"/>
</dbReference>
<dbReference type="Pfam" id="PF12733">
    <property type="entry name" value="Cadherin-like"/>
    <property type="match status" value="1"/>
</dbReference>
<dbReference type="CDD" id="cd09621">
    <property type="entry name" value="CBM9_like_5"/>
    <property type="match status" value="1"/>
</dbReference>
<dbReference type="Proteomes" id="UP000773462">
    <property type="component" value="Unassembled WGS sequence"/>
</dbReference>
<keyword evidence="2" id="KW-0732">Signal</keyword>
<feature type="region of interest" description="Disordered" evidence="1">
    <location>
        <begin position="1223"/>
        <end position="1272"/>
    </location>
</feature>
<dbReference type="RefSeq" id="WP_209870716.1">
    <property type="nucleotide sequence ID" value="NZ_JAGGLV010000003.1"/>
</dbReference>
<feature type="domain" description="SLH" evidence="3">
    <location>
        <begin position="1470"/>
        <end position="1530"/>
    </location>
</feature>
<dbReference type="Pfam" id="PF00395">
    <property type="entry name" value="SLH"/>
    <property type="match status" value="3"/>
</dbReference>
<organism evidence="4 5">
    <name type="scientific">Paenibacillus silagei</name>
    <dbReference type="NCBI Taxonomy" id="1670801"/>
    <lineage>
        <taxon>Bacteria</taxon>
        <taxon>Bacillati</taxon>
        <taxon>Bacillota</taxon>
        <taxon>Bacilli</taxon>
        <taxon>Bacillales</taxon>
        <taxon>Paenibacillaceae</taxon>
        <taxon>Paenibacillus</taxon>
    </lineage>
</organism>
<evidence type="ECO:0000256" key="2">
    <source>
        <dbReference type="SAM" id="SignalP"/>
    </source>
</evidence>
<dbReference type="SMART" id="SM00710">
    <property type="entry name" value="PbH1"/>
    <property type="match status" value="7"/>
</dbReference>
<dbReference type="InterPro" id="IPR051465">
    <property type="entry name" value="Cell_Envelope_Struct_Comp"/>
</dbReference>